<organism evidence="2 3">
    <name type="scientific">Chara braunii</name>
    <name type="common">Braun's stonewort</name>
    <dbReference type="NCBI Taxonomy" id="69332"/>
    <lineage>
        <taxon>Eukaryota</taxon>
        <taxon>Viridiplantae</taxon>
        <taxon>Streptophyta</taxon>
        <taxon>Charophyceae</taxon>
        <taxon>Charales</taxon>
        <taxon>Characeae</taxon>
        <taxon>Chara</taxon>
    </lineage>
</organism>
<gene>
    <name evidence="2" type="ORF">CBR_g36557</name>
</gene>
<comment type="caution">
    <text evidence="2">The sequence shown here is derived from an EMBL/GenBank/DDBJ whole genome shotgun (WGS) entry which is preliminary data.</text>
</comment>
<reference evidence="2 3" key="1">
    <citation type="journal article" date="2018" name="Cell">
        <title>The Chara Genome: Secondary Complexity and Implications for Plant Terrestrialization.</title>
        <authorList>
            <person name="Nishiyama T."/>
            <person name="Sakayama H."/>
            <person name="Vries J.D."/>
            <person name="Buschmann H."/>
            <person name="Saint-Marcoux D."/>
            <person name="Ullrich K.K."/>
            <person name="Haas F.B."/>
            <person name="Vanderstraeten L."/>
            <person name="Becker D."/>
            <person name="Lang D."/>
            <person name="Vosolsobe S."/>
            <person name="Rombauts S."/>
            <person name="Wilhelmsson P.K.I."/>
            <person name="Janitza P."/>
            <person name="Kern R."/>
            <person name="Heyl A."/>
            <person name="Rumpler F."/>
            <person name="Villalobos L.I.A.C."/>
            <person name="Clay J.M."/>
            <person name="Skokan R."/>
            <person name="Toyoda A."/>
            <person name="Suzuki Y."/>
            <person name="Kagoshima H."/>
            <person name="Schijlen E."/>
            <person name="Tajeshwar N."/>
            <person name="Catarino B."/>
            <person name="Hetherington A.J."/>
            <person name="Saltykova A."/>
            <person name="Bonnot C."/>
            <person name="Breuninger H."/>
            <person name="Symeonidi A."/>
            <person name="Radhakrishnan G.V."/>
            <person name="Van Nieuwerburgh F."/>
            <person name="Deforce D."/>
            <person name="Chang C."/>
            <person name="Karol K.G."/>
            <person name="Hedrich R."/>
            <person name="Ulvskov P."/>
            <person name="Glockner G."/>
            <person name="Delwiche C.F."/>
            <person name="Petrasek J."/>
            <person name="Van de Peer Y."/>
            <person name="Friml J."/>
            <person name="Beilby M."/>
            <person name="Dolan L."/>
            <person name="Kohara Y."/>
            <person name="Sugano S."/>
            <person name="Fujiyama A."/>
            <person name="Delaux P.-M."/>
            <person name="Quint M."/>
            <person name="TheiBen G."/>
            <person name="Hagemann M."/>
            <person name="Harholt J."/>
            <person name="Dunand C."/>
            <person name="Zachgo S."/>
            <person name="Langdale J."/>
            <person name="Maumus F."/>
            <person name="Straeten D.V.D."/>
            <person name="Gould S.B."/>
            <person name="Rensing S.A."/>
        </authorList>
    </citation>
    <scope>NUCLEOTIDE SEQUENCE [LARGE SCALE GENOMIC DNA]</scope>
    <source>
        <strain evidence="2 3">S276</strain>
    </source>
</reference>
<evidence type="ECO:0000313" key="2">
    <source>
        <dbReference type="EMBL" id="GBG63072.1"/>
    </source>
</evidence>
<feature type="region of interest" description="Disordered" evidence="1">
    <location>
        <begin position="68"/>
        <end position="92"/>
    </location>
</feature>
<name>A0A388JZ59_CHABU</name>
<accession>A0A388JZ59</accession>
<keyword evidence="3" id="KW-1185">Reference proteome</keyword>
<proteinExistence type="predicted"/>
<evidence type="ECO:0000256" key="1">
    <source>
        <dbReference type="SAM" id="MobiDB-lite"/>
    </source>
</evidence>
<feature type="compositionally biased region" description="Basic and acidic residues" evidence="1">
    <location>
        <begin position="150"/>
        <end position="159"/>
    </location>
</feature>
<dbReference type="EMBL" id="BFEA01000035">
    <property type="protein sequence ID" value="GBG63072.1"/>
    <property type="molecule type" value="Genomic_DNA"/>
</dbReference>
<feature type="compositionally biased region" description="Basic and acidic residues" evidence="1">
    <location>
        <begin position="133"/>
        <end position="142"/>
    </location>
</feature>
<dbReference type="AlphaFoldDB" id="A0A388JZ59"/>
<dbReference type="Proteomes" id="UP000265515">
    <property type="component" value="Unassembled WGS sequence"/>
</dbReference>
<feature type="region of interest" description="Disordered" evidence="1">
    <location>
        <begin position="106"/>
        <end position="201"/>
    </location>
</feature>
<feature type="compositionally biased region" description="Basic residues" evidence="1">
    <location>
        <begin position="74"/>
        <end position="90"/>
    </location>
</feature>
<dbReference type="Gramene" id="GBG63072">
    <property type="protein sequence ID" value="GBG63072"/>
    <property type="gene ID" value="CBR_g36557"/>
</dbReference>
<evidence type="ECO:0000313" key="3">
    <source>
        <dbReference type="Proteomes" id="UP000265515"/>
    </source>
</evidence>
<sequence length="232" mass="25686">MNATCTSMEALLAGGPASHCFTTAANSNRIDKSCRSRACPLSSRWTNRGIPGAEEEVVTRLKRAIHLHPPSSHSHSHSHNHNHNHNHSRLSRGQCRDAVVAFALFGGGGKPKSQQGDPECEQSETSMDTADLEQAHLDRDSGGESEMSEAGDRETDLRSWNRPGEIQRYHRAAKPVEEGPEANSRQWTPRGCGTKKDSLPRMQTWKTIRRTNKMIIKSSSGRLRKTPAMNDT</sequence>
<protein>
    <submittedName>
        <fullName evidence="2">Uncharacterized protein</fullName>
    </submittedName>
</protein>